<dbReference type="AlphaFoldDB" id="A0A1Y4SWA7"/>
<accession>A0A1Y4SWA7</accession>
<keyword evidence="3" id="KW-1185">Reference proteome</keyword>
<evidence type="ECO:0000259" key="1">
    <source>
        <dbReference type="Pfam" id="PF04233"/>
    </source>
</evidence>
<dbReference type="EMBL" id="NFLJ01000034">
    <property type="protein sequence ID" value="OUQ33241.1"/>
    <property type="molecule type" value="Genomic_DNA"/>
</dbReference>
<dbReference type="Pfam" id="PF04233">
    <property type="entry name" value="Phage_Mu_F"/>
    <property type="match status" value="1"/>
</dbReference>
<dbReference type="Proteomes" id="UP000195305">
    <property type="component" value="Unassembled WGS sequence"/>
</dbReference>
<evidence type="ECO:0000313" key="3">
    <source>
        <dbReference type="Proteomes" id="UP000195305"/>
    </source>
</evidence>
<sequence>MKNSEYWKKRFEQLENASHQKGTEFYQNLNDQFVNAQSQIDKEIRSWYQRFAVNNNISITEAKKLLNKQELSELKWTVNEYIKYGEQNALDGMFMKQLENASARYHISRLEALKLNTQCIIEKLYGNKTDEITDFIKNIYSDNMYHSMYELQKGFNIGWNFSNIDEKKLEKLISKPWAVDGINFSERIWNDKKKLINEVNNELTSMCLTGKSPDKAVENIAKKMKTSKSRAKSIVYTESSYFQSQSDRDTFEKFGCEKYEILATLDSRTSETCQQMDGSVFDLDEYEVGVSAPPFHPYCRTVMIPYFDDEFSIDERAARDEETGKTYYVPSNVKYDEWKAAFVDGDRSGFDEITTKGKKHFKKNDINFDLNKNNGTIKVKEVLDIKNFPNAFTDKREIKNTQTMLDYINNLKDADVKVLKLYNNMDKMENIESQGIPFKITHTKNHALSMTYNNLTKEIIDVKLNIPKLSGDNLSGQIGVILHEEMHYIDFLNRADVKKYSSYFSTQQKGLVNIVSQKTDYIGEDAKKLFDQFKDEYRNITNKIFQDYQIKISDLTDDYINKYGNANVGVISLPVKKYKELNKLIKKLKTERTNLIDYEARNIMGGSIGNLQDIYDALSGGSLRDKGTILFGHGTRYYVNIDSRVKEIVANYGSLSVLRPDLIEILRKDYPKLVDELDKYIDELLKKVGV</sequence>
<comment type="caution">
    <text evidence="2">The sequence shown here is derived from an EMBL/GenBank/DDBJ whole genome shotgun (WGS) entry which is preliminary data.</text>
</comment>
<gene>
    <name evidence="2" type="ORF">B5E75_10910</name>
</gene>
<reference evidence="2 3" key="1">
    <citation type="journal article" date="2018" name="BMC Genomics">
        <title>Whole genome sequencing and function prediction of 133 gut anaerobes isolated from chicken caecum in pure cultures.</title>
        <authorList>
            <person name="Medvecky M."/>
            <person name="Cejkova D."/>
            <person name="Polansky O."/>
            <person name="Karasova D."/>
            <person name="Kubasova T."/>
            <person name="Cizek A."/>
            <person name="Rychlik I."/>
        </authorList>
    </citation>
    <scope>NUCLEOTIDE SEQUENCE [LARGE SCALE GENOMIC DNA]</scope>
    <source>
        <strain evidence="2 3">An13</strain>
    </source>
</reference>
<dbReference type="OrthoDB" id="9765386at2"/>
<dbReference type="NCBIfam" id="TIGR01641">
    <property type="entry name" value="phageSPP1_gp7"/>
    <property type="match status" value="1"/>
</dbReference>
<name>A0A1Y4SWA7_9FIRM</name>
<dbReference type="InterPro" id="IPR006528">
    <property type="entry name" value="Phage_head_morphogenesis_dom"/>
</dbReference>
<feature type="domain" description="Phage head morphogenesis" evidence="1">
    <location>
        <begin position="198"/>
        <end position="304"/>
    </location>
</feature>
<dbReference type="RefSeq" id="WP_087359156.1">
    <property type="nucleotide sequence ID" value="NZ_NFLJ01000034.1"/>
</dbReference>
<evidence type="ECO:0000313" key="2">
    <source>
        <dbReference type="EMBL" id="OUQ33241.1"/>
    </source>
</evidence>
<proteinExistence type="predicted"/>
<organism evidence="2 3">
    <name type="scientific">Massilimicrobiota timonensis</name>
    <dbReference type="NCBI Taxonomy" id="1776392"/>
    <lineage>
        <taxon>Bacteria</taxon>
        <taxon>Bacillati</taxon>
        <taxon>Bacillota</taxon>
        <taxon>Erysipelotrichia</taxon>
        <taxon>Erysipelotrichales</taxon>
        <taxon>Erysipelotrichaceae</taxon>
        <taxon>Massilimicrobiota</taxon>
    </lineage>
</organism>
<protein>
    <recommendedName>
        <fullName evidence="1">Phage head morphogenesis domain-containing protein</fullName>
    </recommendedName>
</protein>